<dbReference type="NCBIfam" id="NF001159">
    <property type="entry name" value="PRK00150.1-3"/>
    <property type="match status" value="1"/>
</dbReference>
<dbReference type="SUPFAM" id="SSF56420">
    <property type="entry name" value="Peptide deformylase"/>
    <property type="match status" value="1"/>
</dbReference>
<comment type="catalytic activity">
    <reaction evidence="6">
        <text>N-terminal N-formyl-L-methionyl-[peptide] + H2O = N-terminal L-methionyl-[peptide] + formate</text>
        <dbReference type="Rhea" id="RHEA:24420"/>
        <dbReference type="Rhea" id="RHEA-COMP:10639"/>
        <dbReference type="Rhea" id="RHEA-COMP:10640"/>
        <dbReference type="ChEBI" id="CHEBI:15377"/>
        <dbReference type="ChEBI" id="CHEBI:15740"/>
        <dbReference type="ChEBI" id="CHEBI:49298"/>
        <dbReference type="ChEBI" id="CHEBI:64731"/>
        <dbReference type="EC" id="3.5.1.88"/>
    </reaction>
</comment>
<name>A0A3A6U5E7_9GAMM</name>
<comment type="function">
    <text evidence="6">Removes the formyl group from the N-terminal Met of newly synthesized proteins. Requires at least a dipeptide for an efficient rate of reaction. N-terminal L-methionine is a prerequisite for activity but the enzyme has broad specificity at other positions.</text>
</comment>
<keyword evidence="4 6" id="KW-0648">Protein biosynthesis</keyword>
<dbReference type="PRINTS" id="PR01576">
    <property type="entry name" value="PDEFORMYLASE"/>
</dbReference>
<dbReference type="InterPro" id="IPR036821">
    <property type="entry name" value="Peptide_deformylase_sf"/>
</dbReference>
<evidence type="ECO:0000256" key="3">
    <source>
        <dbReference type="ARBA" id="ARBA00022801"/>
    </source>
</evidence>
<dbReference type="Proteomes" id="UP000273022">
    <property type="component" value="Unassembled WGS sequence"/>
</dbReference>
<keyword evidence="3 6" id="KW-0378">Hydrolase</keyword>
<evidence type="ECO:0000313" key="8">
    <source>
        <dbReference type="Proteomes" id="UP000273022"/>
    </source>
</evidence>
<dbReference type="NCBIfam" id="TIGR00079">
    <property type="entry name" value="pept_deformyl"/>
    <property type="match status" value="1"/>
</dbReference>
<keyword evidence="5 6" id="KW-0408">Iron</keyword>
<organism evidence="7 8">
    <name type="scientific">Parashewanella spongiae</name>
    <dbReference type="NCBI Taxonomy" id="342950"/>
    <lineage>
        <taxon>Bacteria</taxon>
        <taxon>Pseudomonadati</taxon>
        <taxon>Pseudomonadota</taxon>
        <taxon>Gammaproteobacteria</taxon>
        <taxon>Alteromonadales</taxon>
        <taxon>Shewanellaceae</taxon>
        <taxon>Parashewanella</taxon>
    </lineage>
</organism>
<dbReference type="EC" id="3.5.1.88" evidence="6"/>
<dbReference type="RefSeq" id="WP_121854083.1">
    <property type="nucleotide sequence ID" value="NZ_CP037952.1"/>
</dbReference>
<feature type="binding site" evidence="6">
    <location>
        <position position="101"/>
    </location>
    <ligand>
        <name>Fe cation</name>
        <dbReference type="ChEBI" id="CHEBI:24875"/>
    </ligand>
</feature>
<dbReference type="GO" id="GO:0046872">
    <property type="term" value="F:metal ion binding"/>
    <property type="evidence" value="ECO:0007669"/>
    <property type="project" value="UniProtKB-KW"/>
</dbReference>
<reference evidence="7 8" key="1">
    <citation type="submission" date="2018-09" db="EMBL/GenBank/DDBJ databases">
        <title>Phylogeny of the Shewanellaceae, and recommendation for two new genera, Pseudoshewanella and Parashewanella.</title>
        <authorList>
            <person name="Wang G."/>
        </authorList>
    </citation>
    <scope>NUCLEOTIDE SEQUENCE [LARGE SCALE GENOMIC DNA]</scope>
    <source>
        <strain evidence="7 8">KCTC 22492</strain>
    </source>
</reference>
<evidence type="ECO:0000256" key="1">
    <source>
        <dbReference type="ARBA" id="ARBA00010759"/>
    </source>
</evidence>
<dbReference type="PIRSF" id="PIRSF004749">
    <property type="entry name" value="Pep_def"/>
    <property type="match status" value="1"/>
</dbReference>
<dbReference type="InterPro" id="IPR023635">
    <property type="entry name" value="Peptide_deformylase"/>
</dbReference>
<evidence type="ECO:0000313" key="7">
    <source>
        <dbReference type="EMBL" id="RJY11482.1"/>
    </source>
</evidence>
<comment type="similarity">
    <text evidence="1 6">Belongs to the polypeptide deformylase family.</text>
</comment>
<dbReference type="Gene3D" id="3.90.45.10">
    <property type="entry name" value="Peptide deformylase"/>
    <property type="match status" value="1"/>
</dbReference>
<evidence type="ECO:0000256" key="2">
    <source>
        <dbReference type="ARBA" id="ARBA00022723"/>
    </source>
</evidence>
<dbReference type="EMBL" id="QYYH01000082">
    <property type="protein sequence ID" value="RJY11482.1"/>
    <property type="molecule type" value="Genomic_DNA"/>
</dbReference>
<comment type="cofactor">
    <cofactor evidence="6">
        <name>Fe(2+)</name>
        <dbReference type="ChEBI" id="CHEBI:29033"/>
    </cofactor>
    <text evidence="6">Binds 1 Fe(2+) ion.</text>
</comment>
<feature type="binding site" evidence="6">
    <location>
        <position position="143"/>
    </location>
    <ligand>
        <name>Fe cation</name>
        <dbReference type="ChEBI" id="CHEBI:24875"/>
    </ligand>
</feature>
<evidence type="ECO:0000256" key="4">
    <source>
        <dbReference type="ARBA" id="ARBA00022917"/>
    </source>
</evidence>
<dbReference type="AlphaFoldDB" id="A0A3A6U5E7"/>
<dbReference type="OrthoDB" id="9804313at2"/>
<dbReference type="HAMAP" id="MF_00163">
    <property type="entry name" value="Pep_deformylase"/>
    <property type="match status" value="1"/>
</dbReference>
<feature type="active site" evidence="6">
    <location>
        <position position="144"/>
    </location>
</feature>
<dbReference type="CDD" id="cd00487">
    <property type="entry name" value="Pep_deformylase"/>
    <property type="match status" value="1"/>
</dbReference>
<dbReference type="PANTHER" id="PTHR10458:SF21">
    <property type="entry name" value="PEPTIDE DEFORMYLASE"/>
    <property type="match status" value="1"/>
</dbReference>
<feature type="binding site" evidence="6">
    <location>
        <position position="147"/>
    </location>
    <ligand>
        <name>Fe cation</name>
        <dbReference type="ChEBI" id="CHEBI:24875"/>
    </ligand>
</feature>
<keyword evidence="8" id="KW-1185">Reference proteome</keyword>
<evidence type="ECO:0000256" key="6">
    <source>
        <dbReference type="HAMAP-Rule" id="MF_00163"/>
    </source>
</evidence>
<proteinExistence type="inferred from homology"/>
<dbReference type="GO" id="GO:0042586">
    <property type="term" value="F:peptide deformylase activity"/>
    <property type="evidence" value="ECO:0007669"/>
    <property type="project" value="UniProtKB-UniRule"/>
</dbReference>
<protein>
    <recommendedName>
        <fullName evidence="6">Peptide deformylase</fullName>
        <shortName evidence="6">PDF</shortName>
        <ecNumber evidence="6">3.5.1.88</ecNumber>
    </recommendedName>
    <alternativeName>
        <fullName evidence="6">Polypeptide deformylase</fullName>
    </alternativeName>
</protein>
<sequence length="169" mass="18603">MTTKTLPIAQVGENILTQKAVKITEFDHTLVALNENMMATMIAADGLGIAAPQVFSPLAMFIMASRPTPRYPNAPLITPTTVINPQIISHSKEMLWDEEGCLSLSGQRLPIARYASISVRYQNLSAQMIEQTLNGFPARVFQHENDHLQGITVLERAQMPEQAQAGKMA</sequence>
<keyword evidence="2 6" id="KW-0479">Metal-binding</keyword>
<gene>
    <name evidence="6 7" type="primary">def</name>
    <name evidence="7" type="ORF">D5R81_13075</name>
</gene>
<evidence type="ECO:0000256" key="5">
    <source>
        <dbReference type="ARBA" id="ARBA00023004"/>
    </source>
</evidence>
<comment type="caution">
    <text evidence="7">The sequence shown here is derived from an EMBL/GenBank/DDBJ whole genome shotgun (WGS) entry which is preliminary data.</text>
</comment>
<dbReference type="Pfam" id="PF01327">
    <property type="entry name" value="Pep_deformylase"/>
    <property type="match status" value="1"/>
</dbReference>
<accession>A0A3A6U5E7</accession>
<dbReference type="GO" id="GO:0006412">
    <property type="term" value="P:translation"/>
    <property type="evidence" value="ECO:0007669"/>
    <property type="project" value="UniProtKB-UniRule"/>
</dbReference>
<dbReference type="PANTHER" id="PTHR10458">
    <property type="entry name" value="PEPTIDE DEFORMYLASE"/>
    <property type="match status" value="1"/>
</dbReference>